<evidence type="ECO:0000313" key="10">
    <source>
        <dbReference type="EMBL" id="KAL3858088.1"/>
    </source>
</evidence>
<dbReference type="Proteomes" id="UP001634394">
    <property type="component" value="Unassembled WGS sequence"/>
</dbReference>
<keyword evidence="5" id="KW-0406">Ion transport</keyword>
<evidence type="ECO:0000256" key="6">
    <source>
        <dbReference type="ARBA" id="ARBA00023136"/>
    </source>
</evidence>
<reference evidence="10 11" key="1">
    <citation type="submission" date="2024-11" db="EMBL/GenBank/DDBJ databases">
        <title>Chromosome-level genome assembly of the freshwater bivalve Anodonta woodiana.</title>
        <authorList>
            <person name="Chen X."/>
        </authorList>
    </citation>
    <scope>NUCLEOTIDE SEQUENCE [LARGE SCALE GENOMIC DNA]</scope>
    <source>
        <strain evidence="10">MN2024</strain>
        <tissue evidence="10">Gills</tissue>
    </source>
</reference>
<name>A0ABD3VC18_SINWO</name>
<keyword evidence="6" id="KW-0472">Membrane</keyword>
<keyword evidence="4" id="KW-1133">Transmembrane helix</keyword>
<keyword evidence="8" id="KW-0407">Ion channel</keyword>
<keyword evidence="11" id="KW-1185">Reference proteome</keyword>
<feature type="domain" description="Cyclic nucleotide-binding" evidence="9">
    <location>
        <begin position="51"/>
        <end position="170"/>
    </location>
</feature>
<evidence type="ECO:0000256" key="5">
    <source>
        <dbReference type="ARBA" id="ARBA00023065"/>
    </source>
</evidence>
<evidence type="ECO:0000256" key="1">
    <source>
        <dbReference type="ARBA" id="ARBA00004141"/>
    </source>
</evidence>
<dbReference type="PROSITE" id="PS50042">
    <property type="entry name" value="CNMP_BINDING_3"/>
    <property type="match status" value="1"/>
</dbReference>
<evidence type="ECO:0000256" key="3">
    <source>
        <dbReference type="ARBA" id="ARBA00022692"/>
    </source>
</evidence>
<evidence type="ECO:0000256" key="8">
    <source>
        <dbReference type="ARBA" id="ARBA00023303"/>
    </source>
</evidence>
<keyword evidence="7" id="KW-1071">Ligand-gated ion channel</keyword>
<dbReference type="InterPro" id="IPR000595">
    <property type="entry name" value="cNMP-bd_dom"/>
</dbReference>
<keyword evidence="2" id="KW-0813">Transport</keyword>
<dbReference type="GO" id="GO:0034220">
    <property type="term" value="P:monoatomic ion transmembrane transport"/>
    <property type="evidence" value="ECO:0007669"/>
    <property type="project" value="UniProtKB-KW"/>
</dbReference>
<dbReference type="InterPro" id="IPR014710">
    <property type="entry name" value="RmlC-like_jellyroll"/>
</dbReference>
<accession>A0ABD3VC18</accession>
<evidence type="ECO:0000313" key="11">
    <source>
        <dbReference type="Proteomes" id="UP001634394"/>
    </source>
</evidence>
<dbReference type="Gene3D" id="2.60.120.10">
    <property type="entry name" value="Jelly Rolls"/>
    <property type="match status" value="1"/>
</dbReference>
<evidence type="ECO:0000256" key="2">
    <source>
        <dbReference type="ARBA" id="ARBA00022448"/>
    </source>
</evidence>
<dbReference type="PROSITE" id="PS00888">
    <property type="entry name" value="CNMP_BINDING_1"/>
    <property type="match status" value="1"/>
</dbReference>
<dbReference type="EMBL" id="JBJQND010000013">
    <property type="protein sequence ID" value="KAL3858088.1"/>
    <property type="molecule type" value="Genomic_DNA"/>
</dbReference>
<dbReference type="PANTHER" id="PTHR45638">
    <property type="entry name" value="CYCLIC NUCLEOTIDE-GATED CATION CHANNEL SUBUNIT A"/>
    <property type="match status" value="1"/>
</dbReference>
<gene>
    <name evidence="10" type="ORF">ACJMK2_012702</name>
</gene>
<dbReference type="InterPro" id="IPR050866">
    <property type="entry name" value="CNG_cation_channel"/>
</dbReference>
<evidence type="ECO:0000259" key="9">
    <source>
        <dbReference type="PROSITE" id="PS50042"/>
    </source>
</evidence>
<dbReference type="CDD" id="cd00038">
    <property type="entry name" value="CAP_ED"/>
    <property type="match status" value="1"/>
</dbReference>
<dbReference type="SMART" id="SM00100">
    <property type="entry name" value="cNMP"/>
    <property type="match status" value="1"/>
</dbReference>
<organism evidence="10 11">
    <name type="scientific">Sinanodonta woodiana</name>
    <name type="common">Chinese pond mussel</name>
    <name type="synonym">Anodonta woodiana</name>
    <dbReference type="NCBI Taxonomy" id="1069815"/>
    <lineage>
        <taxon>Eukaryota</taxon>
        <taxon>Metazoa</taxon>
        <taxon>Spiralia</taxon>
        <taxon>Lophotrochozoa</taxon>
        <taxon>Mollusca</taxon>
        <taxon>Bivalvia</taxon>
        <taxon>Autobranchia</taxon>
        <taxon>Heteroconchia</taxon>
        <taxon>Palaeoheterodonta</taxon>
        <taxon>Unionida</taxon>
        <taxon>Unionoidea</taxon>
        <taxon>Unionidae</taxon>
        <taxon>Unioninae</taxon>
        <taxon>Sinanodonta</taxon>
    </lineage>
</organism>
<dbReference type="AlphaFoldDB" id="A0ABD3VC18"/>
<dbReference type="InterPro" id="IPR018488">
    <property type="entry name" value="cNMP-bd_CS"/>
</dbReference>
<sequence length="393" mass="44041">MSTSLRYFTVIYVNRGRLNCNDINSLGLLPDKLKTELALHVNLETLKKVTIFQKCRPEFLHDLMLKMKAYIFTPGDLICRRGEVARELFIIADGVVEIIGENGTVLTRMSTGDFFGEIGILNLDGGINRYSIIRAYGQKRLRQIEQHREKMRSTPNSPVEKTDSSSYFNNNIPLPGGRNIPAKSHFLSSPALKRLFRKKFKKTGQVTNQKDHHVSRAPEVFQQAAVGMKELDTNESKLFDKPAMNYRRASTLKAIQEIPNSAENSPVLTRTEVTNTNEILENEDISMSPSKSKLSELVLNILNLKKSQHFTVESNDSDTGNIETTLSGNQKDSQCGNCSLETACVENHQDLNERTAVNSDISNDGSLQEAVTSDAQPPIPRIFLTPASSYIFK</sequence>
<keyword evidence="3" id="KW-0812">Transmembrane</keyword>
<protein>
    <recommendedName>
        <fullName evidence="9">Cyclic nucleotide-binding domain-containing protein</fullName>
    </recommendedName>
</protein>
<evidence type="ECO:0000256" key="7">
    <source>
        <dbReference type="ARBA" id="ARBA00023286"/>
    </source>
</evidence>
<proteinExistence type="predicted"/>
<dbReference type="GO" id="GO:0016020">
    <property type="term" value="C:membrane"/>
    <property type="evidence" value="ECO:0007669"/>
    <property type="project" value="UniProtKB-SubCell"/>
</dbReference>
<comment type="subcellular location">
    <subcellularLocation>
        <location evidence="1">Membrane</location>
        <topology evidence="1">Multi-pass membrane protein</topology>
    </subcellularLocation>
</comment>
<dbReference type="PANTHER" id="PTHR45638:SF7">
    <property type="entry name" value="CYCLIC NUCLEOTIDE-GATED ION CHANNEL-LIKE, ISOFORM E"/>
    <property type="match status" value="1"/>
</dbReference>
<dbReference type="SUPFAM" id="SSF51206">
    <property type="entry name" value="cAMP-binding domain-like"/>
    <property type="match status" value="1"/>
</dbReference>
<evidence type="ECO:0000256" key="4">
    <source>
        <dbReference type="ARBA" id="ARBA00022989"/>
    </source>
</evidence>
<dbReference type="InterPro" id="IPR018490">
    <property type="entry name" value="cNMP-bd_dom_sf"/>
</dbReference>
<comment type="caution">
    <text evidence="10">The sequence shown here is derived from an EMBL/GenBank/DDBJ whole genome shotgun (WGS) entry which is preliminary data.</text>
</comment>
<dbReference type="Pfam" id="PF00027">
    <property type="entry name" value="cNMP_binding"/>
    <property type="match status" value="1"/>
</dbReference>